<keyword evidence="5" id="KW-0547">Nucleotide-binding</keyword>
<dbReference type="SUPFAM" id="SSF52540">
    <property type="entry name" value="P-loop containing nucleoside triphosphate hydrolases"/>
    <property type="match status" value="2"/>
</dbReference>
<comment type="subcellular location">
    <subcellularLocation>
        <location evidence="1">Membrane</location>
        <topology evidence="1">Multi-pass membrane protein</topology>
    </subcellularLocation>
</comment>
<dbReference type="InterPro" id="IPR036640">
    <property type="entry name" value="ABC1_TM_sf"/>
</dbReference>
<dbReference type="InParanoid" id="W2RP18"/>
<dbReference type="InterPro" id="IPR039421">
    <property type="entry name" value="Type_1_exporter"/>
</dbReference>
<feature type="transmembrane region" description="Helical" evidence="9">
    <location>
        <begin position="782"/>
        <end position="800"/>
    </location>
</feature>
<feature type="transmembrane region" description="Helical" evidence="9">
    <location>
        <begin position="121"/>
        <end position="141"/>
    </location>
</feature>
<sequence>MSAVASGAALPLMTIVFGQFATRFTQFTGGDGEVSPSEFRNHVDGFVLWFIYLFIGRFVISYIATVTASVAAIRVTRTIRLKFMRSVLRQEVAHFDRSIGSISAQVTTNGTRINLGIAEKLVILLQAISLFVSAFVVAVVIQWKLALITMSILIPIILTMTISIAIDTKIETPIVRLHSQAAAVAQEALSSIKTVHSFWGHEKLLRTYDKYLTLGHERAKSKRLNTAGGNGIFHFCIFGGTALAFWQGFRMYQAGEIDGVGRVLTVALSVSLGSTAMSSIAPQLIHIANASAAATELFSVIDKKSQLDPLSPDGDRPSTCKGDIEIRNVSFAYPTRSSVKVLNGLNLAIPNGKTTGLVGASGCGKSTVVGLLERWYEPNAGEILLDGRDISDYNMKWLRGKIRLVQQEPVLFRGTVFENVTKGLVDEQVALPRHEQLELVKTACKLANAHDFVENLPNGYDTEVGERGGMLSGGQKQRLVIARSIISNPRVLLLDEATSALDTRSEHIVQDALNKVSRDRTTLVIAHKLSTIQAADNIVVLSEGQVAEQGTYAELLEKGGFFAALINSQKLGDTDATPEEIETPAEPTSVRHEKLELSRLSEDTEQTDPHQTTGTLNYSLVRCLVVMLREQGGLKLYLILLFLTCFVGGGLYPAQAVLFARLIDVYTLTGSEAKQKADFLAMIFFIFAIINMCSYAIIGWVGNHVGQVVVHRYRLEIFRRLLSLDQEFFDIPQNTSGALASKLSLVPDSINEMLSITLFLLLICSINIVASSTLAISFGWKLGLVVVAAGLPILIGCGYARTKLEAKFELETNERFADTAALATEAVTSIRTLASLSLEEPIYNEYRVTLDRIAKSSLSTITLTSLGYSLSQSLEFLLMALAFWYGSRLLATGEYSVTQYFTVFLSVLFGGQAAGQIFAYATSAVRSQWGSNWILWLRTLEAKICENEENKDVGPTGDGSLSVEDIEFRYKQRGAARVLDGIGMKIPSGSHVACVGASGCGKSTLIALLERFYDPIAGRITYGSTDIRKFSPRLYRDQISLVQQEPTLYDGSVRDNIALGVTYEPSTEDILGACRQANAAAFIQSLPEGLDTPCGSKGLQFSGGQRQRIAIARALIRRPRLLLLDEATSALDTQSERVVQEALEKAAATRTTVAIAHRLSTIRYAETIYVFADGKIVEHGTHEELQRRRGQYYEMCLTQALDNNEVTK</sequence>
<dbReference type="SMART" id="SM00382">
    <property type="entry name" value="AAA"/>
    <property type="match status" value="2"/>
</dbReference>
<evidence type="ECO:0000256" key="5">
    <source>
        <dbReference type="ARBA" id="ARBA00022741"/>
    </source>
</evidence>
<dbReference type="EMBL" id="KB822723">
    <property type="protein sequence ID" value="ETN37464.1"/>
    <property type="molecule type" value="Genomic_DNA"/>
</dbReference>
<dbReference type="Pfam" id="PF00664">
    <property type="entry name" value="ABC_membrane"/>
    <property type="match status" value="2"/>
</dbReference>
<dbReference type="Gene3D" id="1.20.1560.10">
    <property type="entry name" value="ABC transporter type 1, transmembrane domain"/>
    <property type="match status" value="1"/>
</dbReference>
<dbReference type="CDD" id="cd03249">
    <property type="entry name" value="ABC_MTABC3_MDL1_MDL2"/>
    <property type="match status" value="1"/>
</dbReference>
<dbReference type="PROSITE" id="PS50893">
    <property type="entry name" value="ABC_TRANSPORTER_2"/>
    <property type="match status" value="2"/>
</dbReference>
<dbReference type="GeneID" id="19974425"/>
<evidence type="ECO:0000256" key="2">
    <source>
        <dbReference type="ARBA" id="ARBA00007577"/>
    </source>
</evidence>
<dbReference type="Proteomes" id="UP000030752">
    <property type="component" value="Unassembled WGS sequence"/>
</dbReference>
<dbReference type="GO" id="GO:0015421">
    <property type="term" value="F:ABC-type oligopeptide transporter activity"/>
    <property type="evidence" value="ECO:0007669"/>
    <property type="project" value="TreeGrafter"/>
</dbReference>
<dbReference type="GO" id="GO:0016887">
    <property type="term" value="F:ATP hydrolysis activity"/>
    <property type="evidence" value="ECO:0007669"/>
    <property type="project" value="InterPro"/>
</dbReference>
<evidence type="ECO:0008006" key="14">
    <source>
        <dbReference type="Google" id="ProtNLM"/>
    </source>
</evidence>
<name>W2RP18_CYPE1</name>
<keyword evidence="8 9" id="KW-0472">Membrane</keyword>
<dbReference type="AlphaFoldDB" id="W2RP18"/>
<dbReference type="InterPro" id="IPR003439">
    <property type="entry name" value="ABC_transporter-like_ATP-bd"/>
</dbReference>
<dbReference type="PROSITE" id="PS00211">
    <property type="entry name" value="ABC_TRANSPORTER_1"/>
    <property type="match status" value="2"/>
</dbReference>
<keyword evidence="7 9" id="KW-1133">Transmembrane helix</keyword>
<feature type="transmembrane region" description="Helical" evidence="9">
    <location>
        <begin position="46"/>
        <end position="75"/>
    </location>
</feature>
<dbReference type="FunFam" id="3.40.50.300:FF:000251">
    <property type="entry name" value="ABC transporter B family member 19"/>
    <property type="match status" value="1"/>
</dbReference>
<dbReference type="CDD" id="cd18577">
    <property type="entry name" value="ABC_6TM_Pgp_ABCB1_D1_like"/>
    <property type="match status" value="1"/>
</dbReference>
<dbReference type="GO" id="GO:0090374">
    <property type="term" value="P:oligopeptide export from mitochondrion"/>
    <property type="evidence" value="ECO:0007669"/>
    <property type="project" value="TreeGrafter"/>
</dbReference>
<dbReference type="SUPFAM" id="SSF90123">
    <property type="entry name" value="ABC transporter transmembrane region"/>
    <property type="match status" value="2"/>
</dbReference>
<reference evidence="12 13" key="1">
    <citation type="submission" date="2013-03" db="EMBL/GenBank/DDBJ databases">
        <title>The Genome Sequence of Phialophora europaea CBS 101466.</title>
        <authorList>
            <consortium name="The Broad Institute Genomics Platform"/>
            <person name="Cuomo C."/>
            <person name="de Hoog S."/>
            <person name="Gorbushina A."/>
            <person name="Walker B."/>
            <person name="Young S.K."/>
            <person name="Zeng Q."/>
            <person name="Gargeya S."/>
            <person name="Fitzgerald M."/>
            <person name="Haas B."/>
            <person name="Abouelleil A."/>
            <person name="Allen A.W."/>
            <person name="Alvarado L."/>
            <person name="Arachchi H.M."/>
            <person name="Berlin A.M."/>
            <person name="Chapman S.B."/>
            <person name="Gainer-Dewar J."/>
            <person name="Goldberg J."/>
            <person name="Griggs A."/>
            <person name="Gujja S."/>
            <person name="Hansen M."/>
            <person name="Howarth C."/>
            <person name="Imamovic A."/>
            <person name="Ireland A."/>
            <person name="Larimer J."/>
            <person name="McCowan C."/>
            <person name="Murphy C."/>
            <person name="Pearson M."/>
            <person name="Poon T.W."/>
            <person name="Priest M."/>
            <person name="Roberts A."/>
            <person name="Saif S."/>
            <person name="Shea T."/>
            <person name="Sisk P."/>
            <person name="Sykes S."/>
            <person name="Wortman J."/>
            <person name="Nusbaum C."/>
            <person name="Birren B."/>
        </authorList>
    </citation>
    <scope>NUCLEOTIDE SEQUENCE [LARGE SCALE GENOMIC DNA]</scope>
    <source>
        <strain evidence="12 13">CBS 101466</strain>
    </source>
</reference>
<dbReference type="VEuPathDB" id="FungiDB:HMPREF1541_07086"/>
<dbReference type="Pfam" id="PF00005">
    <property type="entry name" value="ABC_tran"/>
    <property type="match status" value="2"/>
</dbReference>
<dbReference type="GO" id="GO:0005743">
    <property type="term" value="C:mitochondrial inner membrane"/>
    <property type="evidence" value="ECO:0007669"/>
    <property type="project" value="TreeGrafter"/>
</dbReference>
<dbReference type="InterPro" id="IPR027417">
    <property type="entry name" value="P-loop_NTPase"/>
</dbReference>
<dbReference type="eggNOG" id="KOG0055">
    <property type="taxonomic scope" value="Eukaryota"/>
</dbReference>
<evidence type="ECO:0000256" key="6">
    <source>
        <dbReference type="ARBA" id="ARBA00022840"/>
    </source>
</evidence>
<feature type="domain" description="ABC transmembrane type-1" evidence="11">
    <location>
        <begin position="639"/>
        <end position="926"/>
    </location>
</feature>
<keyword evidence="6" id="KW-0067">ATP-binding</keyword>
<organism evidence="12 13">
    <name type="scientific">Cyphellophora europaea (strain CBS 101466)</name>
    <name type="common">Phialophora europaea</name>
    <dbReference type="NCBI Taxonomy" id="1220924"/>
    <lineage>
        <taxon>Eukaryota</taxon>
        <taxon>Fungi</taxon>
        <taxon>Dikarya</taxon>
        <taxon>Ascomycota</taxon>
        <taxon>Pezizomycotina</taxon>
        <taxon>Eurotiomycetes</taxon>
        <taxon>Chaetothyriomycetidae</taxon>
        <taxon>Chaetothyriales</taxon>
        <taxon>Cyphellophoraceae</taxon>
        <taxon>Cyphellophora</taxon>
    </lineage>
</organism>
<dbReference type="CDD" id="cd18578">
    <property type="entry name" value="ABC_6TM_Pgp_ABCB1_D2_like"/>
    <property type="match status" value="1"/>
</dbReference>
<accession>W2RP18</accession>
<dbReference type="Gene3D" id="3.40.50.300">
    <property type="entry name" value="P-loop containing nucleotide triphosphate hydrolases"/>
    <property type="match status" value="2"/>
</dbReference>
<dbReference type="OrthoDB" id="6500128at2759"/>
<comment type="similarity">
    <text evidence="2">Belongs to the ABC transporter superfamily. ABCB family. Multidrug resistance exporter (TC 3.A.1.201) subfamily.</text>
</comment>
<dbReference type="InterPro" id="IPR003593">
    <property type="entry name" value="AAA+_ATPase"/>
</dbReference>
<dbReference type="InterPro" id="IPR017871">
    <property type="entry name" value="ABC_transporter-like_CS"/>
</dbReference>
<feature type="transmembrane region" description="Helical" evidence="9">
    <location>
        <begin position="147"/>
        <end position="166"/>
    </location>
</feature>
<feature type="domain" description="ABC transmembrane type-1" evidence="11">
    <location>
        <begin position="1"/>
        <end position="289"/>
    </location>
</feature>
<feature type="transmembrane region" description="Helical" evidence="9">
    <location>
        <begin position="636"/>
        <end position="659"/>
    </location>
</feature>
<proteinExistence type="inferred from homology"/>
<keyword evidence="3" id="KW-0813">Transport</keyword>
<evidence type="ECO:0000256" key="8">
    <source>
        <dbReference type="ARBA" id="ARBA00023136"/>
    </source>
</evidence>
<feature type="transmembrane region" description="Helical" evidence="9">
    <location>
        <begin position="679"/>
        <end position="702"/>
    </location>
</feature>
<feature type="domain" description="ABC transporter" evidence="10">
    <location>
        <begin position="961"/>
        <end position="1198"/>
    </location>
</feature>
<dbReference type="PANTHER" id="PTHR43394">
    <property type="entry name" value="ATP-DEPENDENT PERMEASE MDL1, MITOCHONDRIAL"/>
    <property type="match status" value="1"/>
</dbReference>
<dbReference type="HOGENOM" id="CLU_000604_17_8_1"/>
<evidence type="ECO:0000256" key="4">
    <source>
        <dbReference type="ARBA" id="ARBA00022692"/>
    </source>
</evidence>
<evidence type="ECO:0000256" key="1">
    <source>
        <dbReference type="ARBA" id="ARBA00004141"/>
    </source>
</evidence>
<evidence type="ECO:0000313" key="12">
    <source>
        <dbReference type="EMBL" id="ETN37464.1"/>
    </source>
</evidence>
<evidence type="ECO:0000256" key="7">
    <source>
        <dbReference type="ARBA" id="ARBA00022989"/>
    </source>
</evidence>
<dbReference type="FunFam" id="3.40.50.300:FF:000967">
    <property type="entry name" value="ABC multidrug transporter mdr4"/>
    <property type="match status" value="1"/>
</dbReference>
<evidence type="ECO:0000259" key="11">
    <source>
        <dbReference type="PROSITE" id="PS50929"/>
    </source>
</evidence>
<dbReference type="PANTHER" id="PTHR43394:SF27">
    <property type="entry name" value="ATP-DEPENDENT TRANSLOCASE ABCB1-LIKE"/>
    <property type="match status" value="1"/>
</dbReference>
<keyword evidence="13" id="KW-1185">Reference proteome</keyword>
<evidence type="ECO:0000313" key="13">
    <source>
        <dbReference type="Proteomes" id="UP000030752"/>
    </source>
</evidence>
<dbReference type="GO" id="GO:0005524">
    <property type="term" value="F:ATP binding"/>
    <property type="evidence" value="ECO:0007669"/>
    <property type="project" value="UniProtKB-KW"/>
</dbReference>
<evidence type="ECO:0000256" key="9">
    <source>
        <dbReference type="SAM" id="Phobius"/>
    </source>
</evidence>
<keyword evidence="4 9" id="KW-0812">Transmembrane</keyword>
<evidence type="ECO:0000259" key="10">
    <source>
        <dbReference type="PROSITE" id="PS50893"/>
    </source>
</evidence>
<dbReference type="STRING" id="1220924.W2RP18"/>
<feature type="transmembrane region" description="Helical" evidence="9">
    <location>
        <begin position="753"/>
        <end position="776"/>
    </location>
</feature>
<protein>
    <recommendedName>
        <fullName evidence="14">Leptomycin B resistance protein pmd1</fullName>
    </recommendedName>
</protein>
<feature type="domain" description="ABC transporter" evidence="10">
    <location>
        <begin position="324"/>
        <end position="568"/>
    </location>
</feature>
<evidence type="ECO:0000256" key="3">
    <source>
        <dbReference type="ARBA" id="ARBA00022448"/>
    </source>
</evidence>
<gene>
    <name evidence="12" type="ORF">HMPREF1541_07086</name>
</gene>
<dbReference type="RefSeq" id="XP_008719633.1">
    <property type="nucleotide sequence ID" value="XM_008721411.1"/>
</dbReference>
<dbReference type="InterPro" id="IPR011527">
    <property type="entry name" value="ABC1_TM_dom"/>
</dbReference>
<dbReference type="PROSITE" id="PS50929">
    <property type="entry name" value="ABC_TM1F"/>
    <property type="match status" value="2"/>
</dbReference>